<keyword evidence="5" id="KW-0732">Signal</keyword>
<organism evidence="8 9">
    <name type="scientific">Ostreobium quekettii</name>
    <dbReference type="NCBI Taxonomy" id="121088"/>
    <lineage>
        <taxon>Eukaryota</taxon>
        <taxon>Viridiplantae</taxon>
        <taxon>Chlorophyta</taxon>
        <taxon>core chlorophytes</taxon>
        <taxon>Ulvophyceae</taxon>
        <taxon>TCBD clade</taxon>
        <taxon>Bryopsidales</taxon>
        <taxon>Ostreobineae</taxon>
        <taxon>Ostreobiaceae</taxon>
        <taxon>Ostreobium</taxon>
    </lineage>
</organism>
<dbReference type="Proteomes" id="UP000708148">
    <property type="component" value="Unassembled WGS sequence"/>
</dbReference>
<evidence type="ECO:0000313" key="8">
    <source>
        <dbReference type="EMBL" id="CAD7701236.1"/>
    </source>
</evidence>
<keyword evidence="9" id="KW-1185">Reference proteome</keyword>
<reference evidence="8" key="1">
    <citation type="submission" date="2020-12" db="EMBL/GenBank/DDBJ databases">
        <authorList>
            <person name="Iha C."/>
        </authorList>
    </citation>
    <scope>NUCLEOTIDE SEQUENCE</scope>
</reference>
<keyword evidence="6" id="KW-0472">Membrane</keyword>
<dbReference type="EMBL" id="CAJHUC010001468">
    <property type="protein sequence ID" value="CAD7701236.1"/>
    <property type="molecule type" value="Genomic_DNA"/>
</dbReference>
<evidence type="ECO:0000256" key="1">
    <source>
        <dbReference type="ARBA" id="ARBA00004196"/>
    </source>
</evidence>
<feature type="non-terminal residue" evidence="8">
    <location>
        <position position="1"/>
    </location>
</feature>
<dbReference type="InterPro" id="IPR003368">
    <property type="entry name" value="POMP_repeat"/>
</dbReference>
<evidence type="ECO:0000256" key="5">
    <source>
        <dbReference type="ARBA" id="ARBA00022729"/>
    </source>
</evidence>
<dbReference type="OrthoDB" id="551156at2759"/>
<protein>
    <recommendedName>
        <fullName evidence="10">Right handed beta helix domain-containing protein</fullName>
    </recommendedName>
</protein>
<dbReference type="Pfam" id="PF02415">
    <property type="entry name" value="Chlam_PMP"/>
    <property type="match status" value="1"/>
</dbReference>
<dbReference type="PANTHER" id="PTHR11319:SF35">
    <property type="entry name" value="OUTER MEMBRANE PROTEIN PMPC-RELATED"/>
    <property type="match status" value="1"/>
</dbReference>
<name>A0A8S1J0Q5_9CHLO</name>
<comment type="caution">
    <text evidence="8">The sequence shown here is derived from an EMBL/GenBank/DDBJ whole genome shotgun (WGS) entry which is preliminary data.</text>
</comment>
<keyword evidence="4" id="KW-0964">Secreted</keyword>
<sequence>SPTERDDESFVRISATTFSRNRAGQEILSISDSPLVATRSGFGGALYLGDDYGDTTKNGKLRCRLSDDVNFSENNSENGGALTSVSVSELSLESVVFSRNFGVRGGALYMQALGDKSPITSRPPAHYLTGRNITYSDNVGALGGAMFLLVSPATAPLQRKGLSPFDISARDERRPGQTNNDDDVFFEDSSFKGNTAVDCGGGVYTKRGRLGCRSCTFAKNKVAGRLRGSGGALCIVAQSTLHGRDVRFVKNGAAHGGAVYAEDSLVDMVGGVVEGNRAALRGGGVYVNITFGTLFEHNISARLWNTSFVRNKARIGGGAYLFIGRGLAALDVENCTSSDSTAPTVHSAVSYLAACGVDPQQQRALFRSTFMSFKAAQFVDNNATQTGGALFTNAPEEIDVCCGCGGNLSHADVGRTTAGLDSNNPCPETWLRNVAGKVDGGNVLATAAT</sequence>
<evidence type="ECO:0000256" key="4">
    <source>
        <dbReference type="ARBA" id="ARBA00022525"/>
    </source>
</evidence>
<dbReference type="SUPFAM" id="SSF51126">
    <property type="entry name" value="Pectin lyase-like"/>
    <property type="match status" value="1"/>
</dbReference>
<comment type="subcellular location">
    <subcellularLocation>
        <location evidence="1">Cell envelope</location>
    </subcellularLocation>
    <subcellularLocation>
        <location evidence="2">Cell outer membrane</location>
    </subcellularLocation>
    <subcellularLocation>
        <location evidence="3">Secreted</location>
    </subcellularLocation>
</comment>
<dbReference type="AlphaFoldDB" id="A0A8S1J0Q5"/>
<evidence type="ECO:0000256" key="3">
    <source>
        <dbReference type="ARBA" id="ARBA00004613"/>
    </source>
</evidence>
<dbReference type="PANTHER" id="PTHR11319">
    <property type="entry name" value="G PROTEIN-COUPLED RECEPTOR-RELATED"/>
    <property type="match status" value="1"/>
</dbReference>
<evidence type="ECO:0000256" key="7">
    <source>
        <dbReference type="ARBA" id="ARBA00023237"/>
    </source>
</evidence>
<proteinExistence type="predicted"/>
<feature type="non-terminal residue" evidence="8">
    <location>
        <position position="449"/>
    </location>
</feature>
<evidence type="ECO:0000256" key="2">
    <source>
        <dbReference type="ARBA" id="ARBA00004442"/>
    </source>
</evidence>
<dbReference type="GO" id="GO:0005576">
    <property type="term" value="C:extracellular region"/>
    <property type="evidence" value="ECO:0007669"/>
    <property type="project" value="UniProtKB-SubCell"/>
</dbReference>
<evidence type="ECO:0000313" key="9">
    <source>
        <dbReference type="Proteomes" id="UP000708148"/>
    </source>
</evidence>
<keyword evidence="7" id="KW-0998">Cell outer membrane</keyword>
<accession>A0A8S1J0Q5</accession>
<gene>
    <name evidence="8" type="ORF">OSTQU699_LOCUS6596</name>
</gene>
<evidence type="ECO:0000256" key="6">
    <source>
        <dbReference type="ARBA" id="ARBA00023136"/>
    </source>
</evidence>
<dbReference type="InterPro" id="IPR011050">
    <property type="entry name" value="Pectin_lyase_fold/virulence"/>
</dbReference>
<evidence type="ECO:0008006" key="10">
    <source>
        <dbReference type="Google" id="ProtNLM"/>
    </source>
</evidence>